<dbReference type="EMBL" id="FWZX01000017">
    <property type="protein sequence ID" value="SMF47455.1"/>
    <property type="molecule type" value="Genomic_DNA"/>
</dbReference>
<dbReference type="Proteomes" id="UP000192917">
    <property type="component" value="Unassembled WGS sequence"/>
</dbReference>
<dbReference type="AlphaFoldDB" id="A0A1Y6C7Q1"/>
<proteinExistence type="predicted"/>
<evidence type="ECO:0000313" key="5">
    <source>
        <dbReference type="EMBL" id="SMF47455.1"/>
    </source>
</evidence>
<dbReference type="SUPFAM" id="SSF53686">
    <property type="entry name" value="Tryptophan synthase beta subunit-like PLP-dependent enzymes"/>
    <property type="match status" value="1"/>
</dbReference>
<keyword evidence="6" id="KW-1185">Reference proteome</keyword>
<evidence type="ECO:0000256" key="3">
    <source>
        <dbReference type="SAM" id="MobiDB-lite"/>
    </source>
</evidence>
<dbReference type="RefSeq" id="WP_085124241.1">
    <property type="nucleotide sequence ID" value="NZ_FWZX01000017.1"/>
</dbReference>
<reference evidence="5 6" key="1">
    <citation type="submission" date="2017-04" db="EMBL/GenBank/DDBJ databases">
        <authorList>
            <person name="Afonso C.L."/>
            <person name="Miller P.J."/>
            <person name="Scott M.A."/>
            <person name="Spackman E."/>
            <person name="Goraichik I."/>
            <person name="Dimitrov K.M."/>
            <person name="Suarez D.L."/>
            <person name="Swayne D.E."/>
        </authorList>
    </citation>
    <scope>NUCLEOTIDE SEQUENCE [LARGE SCALE GENOMIC DNA]</scope>
    <source>
        <strain evidence="5 6">USBA 355</strain>
    </source>
</reference>
<accession>A0A1Y6C7Q1</accession>
<protein>
    <submittedName>
        <fullName evidence="5">Threonine synthase</fullName>
    </submittedName>
</protein>
<sequence length="445" mass="47248">MSARRPLDRIAGYACLRCGARQPLSQAVDYASGCPRCRDEAPAPFAVAYTERALAGRRWPEHRLGGGLWRYEGFLPLRAGDAVMLGEGDTPLVAAGRYGGSIGIDGLFIKDESRNPTWSHKDRFSTVAVSYARTTGAAVLATSSSGNAGASLAAYAAKAGVPCIVLTFAGTAGAMAAQIRKYGALLVPLADKAERWPVLAEGVRRQGWFAASPYRAPVVGSHPVGVEGYKTIAYETFEQLGRRVPDWFAVPTAYGDMLAGIWQGFLDLRDAGLSDGLPRLVAAEVYGSLAHTLARGGDRPAAMDRRFDTDALSIGTLQGSFQALNALRRSNGVAVPVTDDEIFEAQDALAYREGLFGELSSVAPLAALARLRKAGTIRPGDRVVGLVSASGLKDLDRSARHVAPLPPATGGFEGVMGYLADHYRFPAPAEGPGGNDQQSRERRRA</sequence>
<organism evidence="5 6">
    <name type="scientific">Tistlia consotensis USBA 355</name>
    <dbReference type="NCBI Taxonomy" id="560819"/>
    <lineage>
        <taxon>Bacteria</taxon>
        <taxon>Pseudomonadati</taxon>
        <taxon>Pseudomonadota</taxon>
        <taxon>Alphaproteobacteria</taxon>
        <taxon>Rhodospirillales</taxon>
        <taxon>Rhodovibrionaceae</taxon>
        <taxon>Tistlia</taxon>
    </lineage>
</organism>
<comment type="cofactor">
    <cofactor evidence="1">
        <name>pyridoxal 5'-phosphate</name>
        <dbReference type="ChEBI" id="CHEBI:597326"/>
    </cofactor>
</comment>
<evidence type="ECO:0000256" key="2">
    <source>
        <dbReference type="ARBA" id="ARBA00022898"/>
    </source>
</evidence>
<dbReference type="Pfam" id="PF00291">
    <property type="entry name" value="PALP"/>
    <property type="match status" value="1"/>
</dbReference>
<dbReference type="InterPro" id="IPR036052">
    <property type="entry name" value="TrpB-like_PALP_sf"/>
</dbReference>
<feature type="region of interest" description="Disordered" evidence="3">
    <location>
        <begin position="426"/>
        <end position="445"/>
    </location>
</feature>
<dbReference type="STRING" id="560819.SAMN05428998_1173"/>
<dbReference type="InterPro" id="IPR001926">
    <property type="entry name" value="TrpB-like_PALP"/>
</dbReference>
<dbReference type="PANTHER" id="PTHR10314">
    <property type="entry name" value="CYSTATHIONINE BETA-SYNTHASE"/>
    <property type="match status" value="1"/>
</dbReference>
<dbReference type="InterPro" id="IPR050214">
    <property type="entry name" value="Cys_Synth/Cystath_Beta-Synth"/>
</dbReference>
<feature type="domain" description="Tryptophan synthase beta chain-like PALP" evidence="4">
    <location>
        <begin position="84"/>
        <end position="388"/>
    </location>
</feature>
<evidence type="ECO:0000259" key="4">
    <source>
        <dbReference type="Pfam" id="PF00291"/>
    </source>
</evidence>
<evidence type="ECO:0000256" key="1">
    <source>
        <dbReference type="ARBA" id="ARBA00001933"/>
    </source>
</evidence>
<name>A0A1Y6C7Q1_9PROT</name>
<dbReference type="Gene3D" id="3.40.50.1100">
    <property type="match status" value="2"/>
</dbReference>
<dbReference type="GO" id="GO:1901605">
    <property type="term" value="P:alpha-amino acid metabolic process"/>
    <property type="evidence" value="ECO:0007669"/>
    <property type="project" value="UniProtKB-ARBA"/>
</dbReference>
<gene>
    <name evidence="5" type="ORF">SAMN05428998_1173</name>
</gene>
<evidence type="ECO:0000313" key="6">
    <source>
        <dbReference type="Proteomes" id="UP000192917"/>
    </source>
</evidence>
<keyword evidence="2" id="KW-0663">Pyridoxal phosphate</keyword>